<dbReference type="Pfam" id="PF00646">
    <property type="entry name" value="F-box"/>
    <property type="match status" value="1"/>
</dbReference>
<evidence type="ECO:0000256" key="1">
    <source>
        <dbReference type="SAM" id="MobiDB-lite"/>
    </source>
</evidence>
<gene>
    <name evidence="3" type="ORF">PVAP13_2NG069400</name>
</gene>
<dbReference type="InterPro" id="IPR055290">
    <property type="entry name" value="At3g26010-like"/>
</dbReference>
<feature type="region of interest" description="Disordered" evidence="1">
    <location>
        <begin position="122"/>
        <end position="142"/>
    </location>
</feature>
<dbReference type="PANTHER" id="PTHR35546:SF105">
    <property type="entry name" value="OS05G0139200 PROTEIN"/>
    <property type="match status" value="1"/>
</dbReference>
<organism evidence="3 4">
    <name type="scientific">Panicum virgatum</name>
    <name type="common">Blackwell switchgrass</name>
    <dbReference type="NCBI Taxonomy" id="38727"/>
    <lineage>
        <taxon>Eukaryota</taxon>
        <taxon>Viridiplantae</taxon>
        <taxon>Streptophyta</taxon>
        <taxon>Embryophyta</taxon>
        <taxon>Tracheophyta</taxon>
        <taxon>Spermatophyta</taxon>
        <taxon>Magnoliopsida</taxon>
        <taxon>Liliopsida</taxon>
        <taxon>Poales</taxon>
        <taxon>Poaceae</taxon>
        <taxon>PACMAD clade</taxon>
        <taxon>Panicoideae</taxon>
        <taxon>Panicodae</taxon>
        <taxon>Paniceae</taxon>
        <taxon>Panicinae</taxon>
        <taxon>Panicum</taxon>
        <taxon>Panicum sect. Hiantes</taxon>
    </lineage>
</organism>
<dbReference type="InterPro" id="IPR036047">
    <property type="entry name" value="F-box-like_dom_sf"/>
</dbReference>
<dbReference type="Proteomes" id="UP000823388">
    <property type="component" value="Chromosome 2N"/>
</dbReference>
<feature type="region of interest" description="Disordered" evidence="1">
    <location>
        <begin position="1"/>
        <end position="24"/>
    </location>
</feature>
<dbReference type="Gene3D" id="1.20.1280.50">
    <property type="match status" value="1"/>
</dbReference>
<dbReference type="InterPro" id="IPR001810">
    <property type="entry name" value="F-box_dom"/>
</dbReference>
<name>A0A8T0VF71_PANVG</name>
<dbReference type="SUPFAM" id="SSF81383">
    <property type="entry name" value="F-box domain"/>
    <property type="match status" value="1"/>
</dbReference>
<protein>
    <recommendedName>
        <fullName evidence="2">F-box domain-containing protein</fullName>
    </recommendedName>
</protein>
<accession>A0A8T0VF71</accession>
<reference evidence="3" key="1">
    <citation type="submission" date="2020-05" db="EMBL/GenBank/DDBJ databases">
        <title>WGS assembly of Panicum virgatum.</title>
        <authorList>
            <person name="Lovell J.T."/>
            <person name="Jenkins J."/>
            <person name="Shu S."/>
            <person name="Juenger T.E."/>
            <person name="Schmutz J."/>
        </authorList>
    </citation>
    <scope>NUCLEOTIDE SEQUENCE</scope>
    <source>
        <strain evidence="3">AP13</strain>
    </source>
</reference>
<dbReference type="AlphaFoldDB" id="A0A8T0VF71"/>
<dbReference type="CDD" id="cd22157">
    <property type="entry name" value="F-box_AtFBW1-like"/>
    <property type="match status" value="1"/>
</dbReference>
<feature type="domain" description="F-box" evidence="2">
    <location>
        <begin position="45"/>
        <end position="85"/>
    </location>
</feature>
<comment type="caution">
    <text evidence="3">The sequence shown here is derived from an EMBL/GenBank/DDBJ whole genome shotgun (WGS) entry which is preliminary data.</text>
</comment>
<dbReference type="PANTHER" id="PTHR35546">
    <property type="entry name" value="F-BOX PROTEIN INTERACTION DOMAIN PROTEIN-RELATED"/>
    <property type="match status" value="1"/>
</dbReference>
<evidence type="ECO:0000313" key="3">
    <source>
        <dbReference type="EMBL" id="KAG2632206.1"/>
    </source>
</evidence>
<feature type="compositionally biased region" description="Basic and acidic residues" evidence="1">
    <location>
        <begin position="132"/>
        <end position="142"/>
    </location>
</feature>
<evidence type="ECO:0000313" key="4">
    <source>
        <dbReference type="Proteomes" id="UP000823388"/>
    </source>
</evidence>
<proteinExistence type="predicted"/>
<evidence type="ECO:0000259" key="2">
    <source>
        <dbReference type="SMART" id="SM00256"/>
    </source>
</evidence>
<dbReference type="SMART" id="SM00256">
    <property type="entry name" value="FBOX"/>
    <property type="match status" value="1"/>
</dbReference>
<dbReference type="SUPFAM" id="SSF75011">
    <property type="entry name" value="3-carboxy-cis,cis-mucoante lactonizing enzyme"/>
    <property type="match status" value="1"/>
</dbReference>
<keyword evidence="4" id="KW-1185">Reference proteome</keyword>
<sequence length="474" mass="52764">MALQATEQGSRGRPLPSAADTDPIRRPLALGGAGCSFKRAVVAGLPDDALVEILSRLPAKYLCLSKCVSKAWRYLIADRLRCRKLPLTLEGFFYGCEYRDRKAPFGNEGCCDSLSDRCSEGSAEGGSEDDKEGSSKNNDRGGREVCGHFINLLGKSAPLVDPSFSFLRKQPGINNLTLLDSCNGLLLFGQTSAFGDTTSYIVCNPATEHWVPVPSSGFSSNPLEYDEDSDEDAGESCVWTCLIFDPVISPHFQLIEFCHNPEVDMVLTYSSEAERWDDRPRERRRWKKGGQWDLHRTASSMRGSTLFNKLLHLIVSPSSIGPELIAAIDGKGKTRKVLHWDQNHGFPVFVGQSKGLLHCLSVSGHPDGNSCPMTELSVWVLENYDAEEWKLKHTVSFSELFGKKSCHFGSDYNVITIHPDQNLVFFVQHWDYKLISYDIDRKEVCALCTVGGYYGFIAPYAPYFSETPVLSKKR</sequence>
<dbReference type="EMBL" id="CM029040">
    <property type="protein sequence ID" value="KAG2632206.1"/>
    <property type="molecule type" value="Genomic_DNA"/>
</dbReference>